<dbReference type="Gene3D" id="3.40.50.2000">
    <property type="entry name" value="Glycogen Phosphorylase B"/>
    <property type="match status" value="2"/>
</dbReference>
<dbReference type="PANTHER" id="PTHR12526">
    <property type="entry name" value="GLYCOSYLTRANSFERASE"/>
    <property type="match status" value="1"/>
</dbReference>
<feature type="domain" description="Glycosyltransferase subfamily 4-like N-terminal" evidence="2">
    <location>
        <begin position="28"/>
        <end position="182"/>
    </location>
</feature>
<dbReference type="InterPro" id="IPR001296">
    <property type="entry name" value="Glyco_trans_1"/>
</dbReference>
<dbReference type="AlphaFoldDB" id="A0A367ZLK7"/>
<comment type="caution">
    <text evidence="3">The sequence shown here is derived from an EMBL/GenBank/DDBJ whole genome shotgun (WGS) entry which is preliminary data.</text>
</comment>
<dbReference type="Pfam" id="PF00534">
    <property type="entry name" value="Glycos_transf_1"/>
    <property type="match status" value="1"/>
</dbReference>
<evidence type="ECO:0000259" key="1">
    <source>
        <dbReference type="Pfam" id="PF00534"/>
    </source>
</evidence>
<organism evidence="3 4">
    <name type="scientific">Candidatus Ozemobacter sibiricus</name>
    <dbReference type="NCBI Taxonomy" id="2268124"/>
    <lineage>
        <taxon>Bacteria</taxon>
        <taxon>Candidatus Ozemobacteria</taxon>
        <taxon>Candidatus Ozemobacterales</taxon>
        <taxon>Candidatus Ozemobacteraceae</taxon>
        <taxon>Candidatus Ozemobacter</taxon>
    </lineage>
</organism>
<accession>A0A367ZLK7</accession>
<proteinExistence type="predicted"/>
<reference evidence="3 4" key="1">
    <citation type="submission" date="2018-05" db="EMBL/GenBank/DDBJ databases">
        <title>A metagenomic window into the 2 km-deep terrestrial subsurface aquifer revealed taxonomically and functionally diverse microbial community comprising novel uncultured bacterial lineages.</title>
        <authorList>
            <person name="Kadnikov V.V."/>
            <person name="Mardanov A.V."/>
            <person name="Beletsky A.V."/>
            <person name="Banks D."/>
            <person name="Pimenov N.V."/>
            <person name="Frank Y.A."/>
            <person name="Karnachuk O.V."/>
            <person name="Ravin N.V."/>
        </authorList>
    </citation>
    <scope>NUCLEOTIDE SEQUENCE [LARGE SCALE GENOMIC DNA]</scope>
    <source>
        <strain evidence="3">BY5</strain>
    </source>
</reference>
<evidence type="ECO:0000313" key="3">
    <source>
        <dbReference type="EMBL" id="RCK78292.1"/>
    </source>
</evidence>
<dbReference type="Proteomes" id="UP000252355">
    <property type="component" value="Unassembled WGS sequence"/>
</dbReference>
<sequence length="392" mass="42837">MAASGSGGTPALAGRPFLFLLPYPSLSGLELFGLRFARDLLDRGLPAAIASPPGGLIAEQAARRQIPWVALPELWRWDPWAVARLAGFLREGKPRAVVAFRTQAIYPLHLARLLTRSPTPFLLFYRLGAGNQPRRDPLHRVLFRHLAAVVPNADHVRQKILAKWAIDPAKVVCIKSGIDIHRYRPDPARRAAFRQAAGLPAAAFVVGNAGRIHPEKGSGILLEALFGPGGPGRARPDVHLVYVGREYRPGYGDELRARAAALGVAERFHLLPFRDDVEAVYPGFDLFALAVTAVETYAYVTLEAMACGVVPVVPSTGGMKEMFTHGREGFFFRHREAEDLRRVLAEAIALPTAAREAMAAAARARIEATAAWPTMMEAYLALFRRLGIPLMA</sequence>
<dbReference type="SUPFAM" id="SSF53756">
    <property type="entry name" value="UDP-Glycosyltransferase/glycogen phosphorylase"/>
    <property type="match status" value="1"/>
</dbReference>
<dbReference type="EMBL" id="QOQW01000024">
    <property type="protein sequence ID" value="RCK78292.1"/>
    <property type="molecule type" value="Genomic_DNA"/>
</dbReference>
<name>A0A367ZLK7_9BACT</name>
<dbReference type="GO" id="GO:0016757">
    <property type="term" value="F:glycosyltransferase activity"/>
    <property type="evidence" value="ECO:0007669"/>
    <property type="project" value="InterPro"/>
</dbReference>
<keyword evidence="3" id="KW-0808">Transferase</keyword>
<dbReference type="InterPro" id="IPR028098">
    <property type="entry name" value="Glyco_trans_4-like_N"/>
</dbReference>
<evidence type="ECO:0000313" key="4">
    <source>
        <dbReference type="Proteomes" id="UP000252355"/>
    </source>
</evidence>
<feature type="domain" description="Glycosyl transferase family 1" evidence="1">
    <location>
        <begin position="192"/>
        <end position="364"/>
    </location>
</feature>
<evidence type="ECO:0000259" key="2">
    <source>
        <dbReference type="Pfam" id="PF13439"/>
    </source>
</evidence>
<protein>
    <submittedName>
        <fullName evidence="3">Glycosyltransferase</fullName>
    </submittedName>
</protein>
<dbReference type="Pfam" id="PF13439">
    <property type="entry name" value="Glyco_transf_4"/>
    <property type="match status" value="1"/>
</dbReference>
<gene>
    <name evidence="3" type="ORF">OZSIB_1534</name>
</gene>